<dbReference type="Proteomes" id="UP001303046">
    <property type="component" value="Unassembled WGS sequence"/>
</dbReference>
<evidence type="ECO:0000313" key="3">
    <source>
        <dbReference type="Proteomes" id="UP001303046"/>
    </source>
</evidence>
<keyword evidence="3" id="KW-1185">Reference proteome</keyword>
<protein>
    <submittedName>
        <fullName evidence="2">Uncharacterized protein</fullName>
    </submittedName>
</protein>
<reference evidence="2 3" key="1">
    <citation type="submission" date="2023-08" db="EMBL/GenBank/DDBJ databases">
        <title>A Necator americanus chromosomal reference genome.</title>
        <authorList>
            <person name="Ilik V."/>
            <person name="Petrzelkova K.J."/>
            <person name="Pardy F."/>
            <person name="Fuh T."/>
            <person name="Niatou-Singa F.S."/>
            <person name="Gouil Q."/>
            <person name="Baker L."/>
            <person name="Ritchie M.E."/>
            <person name="Jex A.R."/>
            <person name="Gazzola D."/>
            <person name="Li H."/>
            <person name="Toshio Fujiwara R."/>
            <person name="Zhan B."/>
            <person name="Aroian R.V."/>
            <person name="Pafco B."/>
            <person name="Schwarz E.M."/>
        </authorList>
    </citation>
    <scope>NUCLEOTIDE SEQUENCE [LARGE SCALE GENOMIC DNA]</scope>
    <source>
        <strain evidence="2 3">Aroian</strain>
        <tissue evidence="2">Whole animal</tissue>
    </source>
</reference>
<organism evidence="2 3">
    <name type="scientific">Necator americanus</name>
    <name type="common">Human hookworm</name>
    <dbReference type="NCBI Taxonomy" id="51031"/>
    <lineage>
        <taxon>Eukaryota</taxon>
        <taxon>Metazoa</taxon>
        <taxon>Ecdysozoa</taxon>
        <taxon>Nematoda</taxon>
        <taxon>Chromadorea</taxon>
        <taxon>Rhabditida</taxon>
        <taxon>Rhabditina</taxon>
        <taxon>Rhabditomorpha</taxon>
        <taxon>Strongyloidea</taxon>
        <taxon>Ancylostomatidae</taxon>
        <taxon>Bunostominae</taxon>
        <taxon>Necator</taxon>
    </lineage>
</organism>
<evidence type="ECO:0000313" key="2">
    <source>
        <dbReference type="EMBL" id="KAK6749018.1"/>
    </source>
</evidence>
<gene>
    <name evidence="2" type="primary">Necator_chrIV.g14854</name>
    <name evidence="2" type="ORF">RB195_001559</name>
</gene>
<proteinExistence type="predicted"/>
<evidence type="ECO:0000256" key="1">
    <source>
        <dbReference type="SAM" id="MobiDB-lite"/>
    </source>
</evidence>
<comment type="caution">
    <text evidence="2">The sequence shown here is derived from an EMBL/GenBank/DDBJ whole genome shotgun (WGS) entry which is preliminary data.</text>
</comment>
<feature type="region of interest" description="Disordered" evidence="1">
    <location>
        <begin position="1"/>
        <end position="42"/>
    </location>
</feature>
<accession>A0ABR1DG26</accession>
<feature type="compositionally biased region" description="Basic and acidic residues" evidence="1">
    <location>
        <begin position="30"/>
        <end position="42"/>
    </location>
</feature>
<name>A0ABR1DG26_NECAM</name>
<sequence>MLELDKNKAGEAAPRNAPRGGNNISASVSAERRDAGDHEYRSELDMGYCSSANSYYVQLRMPQEKLERTT</sequence>
<dbReference type="EMBL" id="JAVFWL010000004">
    <property type="protein sequence ID" value="KAK6749018.1"/>
    <property type="molecule type" value="Genomic_DNA"/>
</dbReference>